<comment type="caution">
    <text evidence="2">The sequence shown here is derived from an EMBL/GenBank/DDBJ whole genome shotgun (WGS) entry which is preliminary data.</text>
</comment>
<reference evidence="2 3" key="1">
    <citation type="submission" date="2017-06" db="EMBL/GenBank/DDBJ databases">
        <title>Cmopartive genomic analysis of Ambrosia Fusariam Clade fungi.</title>
        <authorList>
            <person name="Stajich J.E."/>
            <person name="Carrillo J."/>
            <person name="Kijimoto T."/>
            <person name="Eskalen A."/>
            <person name="O'Donnell K."/>
            <person name="Kasson M."/>
        </authorList>
    </citation>
    <scope>NUCLEOTIDE SEQUENCE [LARGE SCALE GENOMIC DNA]</scope>
    <source>
        <strain evidence="2 3">NRRL 20438</strain>
    </source>
</reference>
<keyword evidence="3" id="KW-1185">Reference proteome</keyword>
<gene>
    <name evidence="2" type="ORF">CDV31_004661</name>
</gene>
<protein>
    <submittedName>
        <fullName evidence="2">Uncharacterized protein</fullName>
    </submittedName>
</protein>
<organism evidence="2 3">
    <name type="scientific">Fusarium ambrosium</name>
    <dbReference type="NCBI Taxonomy" id="131363"/>
    <lineage>
        <taxon>Eukaryota</taxon>
        <taxon>Fungi</taxon>
        <taxon>Dikarya</taxon>
        <taxon>Ascomycota</taxon>
        <taxon>Pezizomycotina</taxon>
        <taxon>Sordariomycetes</taxon>
        <taxon>Hypocreomycetidae</taxon>
        <taxon>Hypocreales</taxon>
        <taxon>Nectriaceae</taxon>
        <taxon>Fusarium</taxon>
        <taxon>Fusarium solani species complex</taxon>
    </lineage>
</organism>
<evidence type="ECO:0000313" key="3">
    <source>
        <dbReference type="Proteomes" id="UP000288429"/>
    </source>
</evidence>
<evidence type="ECO:0000256" key="1">
    <source>
        <dbReference type="SAM" id="MobiDB-lite"/>
    </source>
</evidence>
<dbReference type="AlphaFoldDB" id="A0A428UP27"/>
<feature type="region of interest" description="Disordered" evidence="1">
    <location>
        <begin position="1"/>
        <end position="22"/>
    </location>
</feature>
<dbReference type="EMBL" id="NIZV01000046">
    <property type="protein sequence ID" value="RSM16044.1"/>
    <property type="molecule type" value="Genomic_DNA"/>
</dbReference>
<name>A0A428UP27_9HYPO</name>
<sequence length="73" mass="7926">MVNLMASSRKATASNTPLLPPVNIPHLSNRTVDISSNKEDILNREVISSLRAIIPLPSSLLMEDTPSDVEEAD</sequence>
<feature type="compositionally biased region" description="Polar residues" evidence="1">
    <location>
        <begin position="1"/>
        <end position="17"/>
    </location>
</feature>
<accession>A0A428UP27</accession>
<proteinExistence type="predicted"/>
<dbReference type="Proteomes" id="UP000288429">
    <property type="component" value="Unassembled WGS sequence"/>
</dbReference>
<feature type="non-terminal residue" evidence="2">
    <location>
        <position position="73"/>
    </location>
</feature>
<evidence type="ECO:0000313" key="2">
    <source>
        <dbReference type="EMBL" id="RSM16044.1"/>
    </source>
</evidence>